<dbReference type="InterPro" id="IPR036390">
    <property type="entry name" value="WH_DNA-bd_sf"/>
</dbReference>
<evidence type="ECO:0000256" key="1">
    <source>
        <dbReference type="ARBA" id="ARBA00023015"/>
    </source>
</evidence>
<organism evidence="5">
    <name type="scientific">marine sediment metagenome</name>
    <dbReference type="NCBI Taxonomy" id="412755"/>
    <lineage>
        <taxon>unclassified sequences</taxon>
        <taxon>metagenomes</taxon>
        <taxon>ecological metagenomes</taxon>
    </lineage>
</organism>
<name>X1MEZ1_9ZZZZ</name>
<keyword evidence="1" id="KW-0805">Transcription regulation</keyword>
<dbReference type="EMBL" id="BARV01004236">
    <property type="protein sequence ID" value="GAI16646.1"/>
    <property type="molecule type" value="Genomic_DNA"/>
</dbReference>
<dbReference type="InterPro" id="IPR001845">
    <property type="entry name" value="HTH_ArsR_DNA-bd_dom"/>
</dbReference>
<dbReference type="NCBIfam" id="NF033788">
    <property type="entry name" value="HTH_metalloreg"/>
    <property type="match status" value="1"/>
</dbReference>
<protein>
    <recommendedName>
        <fullName evidence="4">HTH arsR-type domain-containing protein</fullName>
    </recommendedName>
</protein>
<dbReference type="InterPro" id="IPR011991">
    <property type="entry name" value="ArsR-like_HTH"/>
</dbReference>
<dbReference type="Pfam" id="PF01022">
    <property type="entry name" value="HTH_5"/>
    <property type="match status" value="1"/>
</dbReference>
<sequence>MVDAEKLAGAFKLLSVEARIRIVQVLKRRALCVTELTSQLGISQSATSQHLRVLKDARIVKFQKRGFHVYYHLDVQNIARIHKATSELFELDGD</sequence>
<dbReference type="AlphaFoldDB" id="X1MEZ1"/>
<evidence type="ECO:0000259" key="4">
    <source>
        <dbReference type="PROSITE" id="PS50987"/>
    </source>
</evidence>
<dbReference type="InterPro" id="IPR036388">
    <property type="entry name" value="WH-like_DNA-bd_sf"/>
</dbReference>
<accession>X1MEZ1</accession>
<dbReference type="PANTHER" id="PTHR33154:SF33">
    <property type="entry name" value="TRANSCRIPTIONAL REPRESSOR SDPR"/>
    <property type="match status" value="1"/>
</dbReference>
<dbReference type="Gene3D" id="1.10.10.10">
    <property type="entry name" value="Winged helix-like DNA-binding domain superfamily/Winged helix DNA-binding domain"/>
    <property type="match status" value="1"/>
</dbReference>
<feature type="domain" description="HTH arsR-type" evidence="4">
    <location>
        <begin position="1"/>
        <end position="93"/>
    </location>
</feature>
<dbReference type="SUPFAM" id="SSF46785">
    <property type="entry name" value="Winged helix' DNA-binding domain"/>
    <property type="match status" value="1"/>
</dbReference>
<dbReference type="PROSITE" id="PS50987">
    <property type="entry name" value="HTH_ARSR_2"/>
    <property type="match status" value="1"/>
</dbReference>
<evidence type="ECO:0000256" key="3">
    <source>
        <dbReference type="ARBA" id="ARBA00023163"/>
    </source>
</evidence>
<gene>
    <name evidence="5" type="ORF">S06H3_09547</name>
</gene>
<dbReference type="GO" id="GO:0003677">
    <property type="term" value="F:DNA binding"/>
    <property type="evidence" value="ECO:0007669"/>
    <property type="project" value="UniProtKB-KW"/>
</dbReference>
<comment type="caution">
    <text evidence="5">The sequence shown here is derived from an EMBL/GenBank/DDBJ whole genome shotgun (WGS) entry which is preliminary data.</text>
</comment>
<dbReference type="InterPro" id="IPR051081">
    <property type="entry name" value="HTH_MetalResp_TranReg"/>
</dbReference>
<proteinExistence type="predicted"/>
<evidence type="ECO:0000256" key="2">
    <source>
        <dbReference type="ARBA" id="ARBA00023125"/>
    </source>
</evidence>
<dbReference type="CDD" id="cd00090">
    <property type="entry name" value="HTH_ARSR"/>
    <property type="match status" value="1"/>
</dbReference>
<evidence type="ECO:0000313" key="5">
    <source>
        <dbReference type="EMBL" id="GAI16646.1"/>
    </source>
</evidence>
<dbReference type="GO" id="GO:0003700">
    <property type="term" value="F:DNA-binding transcription factor activity"/>
    <property type="evidence" value="ECO:0007669"/>
    <property type="project" value="InterPro"/>
</dbReference>
<reference evidence="5" key="1">
    <citation type="journal article" date="2014" name="Front. Microbiol.">
        <title>High frequency of phylogenetically diverse reductive dehalogenase-homologous genes in deep subseafloor sedimentary metagenomes.</title>
        <authorList>
            <person name="Kawai M."/>
            <person name="Futagami T."/>
            <person name="Toyoda A."/>
            <person name="Takaki Y."/>
            <person name="Nishi S."/>
            <person name="Hori S."/>
            <person name="Arai W."/>
            <person name="Tsubouchi T."/>
            <person name="Morono Y."/>
            <person name="Uchiyama I."/>
            <person name="Ito T."/>
            <person name="Fujiyama A."/>
            <person name="Inagaki F."/>
            <person name="Takami H."/>
        </authorList>
    </citation>
    <scope>NUCLEOTIDE SEQUENCE</scope>
    <source>
        <strain evidence="5">Expedition CK06-06</strain>
    </source>
</reference>
<dbReference type="SMART" id="SM00418">
    <property type="entry name" value="HTH_ARSR"/>
    <property type="match status" value="1"/>
</dbReference>
<keyword evidence="3" id="KW-0804">Transcription</keyword>
<dbReference type="PANTHER" id="PTHR33154">
    <property type="entry name" value="TRANSCRIPTIONAL REGULATOR, ARSR FAMILY"/>
    <property type="match status" value="1"/>
</dbReference>
<keyword evidence="2" id="KW-0238">DNA-binding</keyword>
<dbReference type="PRINTS" id="PR00778">
    <property type="entry name" value="HTHARSR"/>
</dbReference>